<dbReference type="RefSeq" id="XP_012766805.1">
    <property type="nucleotide sequence ID" value="XM_012911351.1"/>
</dbReference>
<dbReference type="AlphaFoldDB" id="A0A061D6P8"/>
<accession>A0A061D6P8</accession>
<sequence length="269" mass="30218">MPLCTIDEFEKEVLDIGANASDAYEESDAPFAADADDDEDLGVFVFYQGDVDGVCALFILEHHKRLSHGLKLTSYPVHCEADIYSYIKKNLSIITTYPDVQHEAYLRVVLLGVHGWDPELLYAIKVHFSQKLPESRRSELKICIVPASRPLTFFNVSFDADWYFFVGNEEEVALEQSIQERELVGGIYMSTSVASLIASITKTTHESSRAAIMYASAVATISRMEHSCSLDTNVNTQITRLFQEISMLDGGPYVQYDSERTPFPLISFT</sequence>
<evidence type="ECO:0000313" key="2">
    <source>
        <dbReference type="Proteomes" id="UP000033188"/>
    </source>
</evidence>
<dbReference type="OMA" id="MPLCTID"/>
<dbReference type="EMBL" id="LK391707">
    <property type="protein sequence ID" value="CDR94619.1"/>
    <property type="molecule type" value="Genomic_DNA"/>
</dbReference>
<keyword evidence="2" id="KW-1185">Reference proteome</keyword>
<dbReference type="GeneID" id="24563160"/>
<dbReference type="VEuPathDB" id="PiroplasmaDB:BBBOND_0109170"/>
<evidence type="ECO:0000313" key="1">
    <source>
        <dbReference type="EMBL" id="CDR94619.1"/>
    </source>
</evidence>
<reference evidence="2" key="1">
    <citation type="journal article" date="2014" name="Nucleic Acids Res.">
        <title>The evolutionary dynamics of variant antigen genes in Babesia reveal a history of genomic innovation underlying host-parasite interaction.</title>
        <authorList>
            <person name="Jackson A.P."/>
            <person name="Otto T.D."/>
            <person name="Darby A."/>
            <person name="Ramaprasad A."/>
            <person name="Xia D."/>
            <person name="Echaide I.E."/>
            <person name="Farber M."/>
            <person name="Gahlot S."/>
            <person name="Gamble J."/>
            <person name="Gupta D."/>
            <person name="Gupta Y."/>
            <person name="Jackson L."/>
            <person name="Malandrin L."/>
            <person name="Malas T.B."/>
            <person name="Moussa E."/>
            <person name="Nair M."/>
            <person name="Reid A.J."/>
            <person name="Sanders M."/>
            <person name="Sharma J."/>
            <person name="Tracey A."/>
            <person name="Quail M.A."/>
            <person name="Weir W."/>
            <person name="Wastling J.M."/>
            <person name="Hall N."/>
            <person name="Willadsen P."/>
            <person name="Lingelbach K."/>
            <person name="Shiels B."/>
            <person name="Tait A."/>
            <person name="Berriman M."/>
            <person name="Allred D.R."/>
            <person name="Pain A."/>
        </authorList>
    </citation>
    <scope>NUCLEOTIDE SEQUENCE [LARGE SCALE GENOMIC DNA]</scope>
    <source>
        <strain evidence="2">Bond</strain>
    </source>
</reference>
<dbReference type="KEGG" id="bbig:BBBOND_0109170"/>
<dbReference type="OrthoDB" id="364825at2759"/>
<proteinExistence type="predicted"/>
<organism evidence="1 2">
    <name type="scientific">Babesia bigemina</name>
    <dbReference type="NCBI Taxonomy" id="5866"/>
    <lineage>
        <taxon>Eukaryota</taxon>
        <taxon>Sar</taxon>
        <taxon>Alveolata</taxon>
        <taxon>Apicomplexa</taxon>
        <taxon>Aconoidasida</taxon>
        <taxon>Piroplasmida</taxon>
        <taxon>Babesiidae</taxon>
        <taxon>Babesia</taxon>
    </lineage>
</organism>
<gene>
    <name evidence="1" type="ORF">BBBOND_0109170</name>
</gene>
<dbReference type="Proteomes" id="UP000033188">
    <property type="component" value="Chromosome 1"/>
</dbReference>
<protein>
    <submittedName>
        <fullName evidence="1">Uncharacterized protein</fullName>
    </submittedName>
</protein>
<name>A0A061D6P8_BABBI</name>